<evidence type="ECO:0000313" key="8">
    <source>
        <dbReference type="Proteomes" id="UP000886653"/>
    </source>
</evidence>
<evidence type="ECO:0000256" key="5">
    <source>
        <dbReference type="ARBA" id="ARBA00032829"/>
    </source>
</evidence>
<comment type="caution">
    <text evidence="7">The sequence shown here is derived from an EMBL/GenBank/DDBJ whole genome shotgun (WGS) entry which is preliminary data.</text>
</comment>
<evidence type="ECO:0000259" key="6">
    <source>
        <dbReference type="Pfam" id="PF00326"/>
    </source>
</evidence>
<gene>
    <name evidence="7" type="ORF">CROQUDRAFT_661475</name>
</gene>
<reference evidence="7" key="1">
    <citation type="submission" date="2013-11" db="EMBL/GenBank/DDBJ databases">
        <title>Genome sequence of the fusiform rust pathogen reveals effectors for host alternation and coevolution with pine.</title>
        <authorList>
            <consortium name="DOE Joint Genome Institute"/>
            <person name="Smith K."/>
            <person name="Pendleton A."/>
            <person name="Kubisiak T."/>
            <person name="Anderson C."/>
            <person name="Salamov A."/>
            <person name="Aerts A."/>
            <person name="Riley R."/>
            <person name="Clum A."/>
            <person name="Lindquist E."/>
            <person name="Ence D."/>
            <person name="Campbell M."/>
            <person name="Kronenberg Z."/>
            <person name="Feau N."/>
            <person name="Dhillon B."/>
            <person name="Hamelin R."/>
            <person name="Burleigh J."/>
            <person name="Smith J."/>
            <person name="Yandell M."/>
            <person name="Nelson C."/>
            <person name="Grigoriev I."/>
            <person name="Davis J."/>
        </authorList>
    </citation>
    <scope>NUCLEOTIDE SEQUENCE</scope>
    <source>
        <strain evidence="7">G11</strain>
    </source>
</reference>
<evidence type="ECO:0000256" key="3">
    <source>
        <dbReference type="ARBA" id="ARBA00022729"/>
    </source>
</evidence>
<protein>
    <recommendedName>
        <fullName evidence="5">Dipeptidyl-peptidase V</fullName>
    </recommendedName>
</protein>
<keyword evidence="2" id="KW-0645">Protease</keyword>
<dbReference type="GO" id="GO:0004252">
    <property type="term" value="F:serine-type endopeptidase activity"/>
    <property type="evidence" value="ECO:0007669"/>
    <property type="project" value="TreeGrafter"/>
</dbReference>
<dbReference type="SUPFAM" id="SSF53474">
    <property type="entry name" value="alpha/beta-Hydrolases"/>
    <property type="match status" value="1"/>
</dbReference>
<comment type="similarity">
    <text evidence="1">Belongs to the peptidase S9C family.</text>
</comment>
<organism evidence="7 8">
    <name type="scientific">Cronartium quercuum f. sp. fusiforme G11</name>
    <dbReference type="NCBI Taxonomy" id="708437"/>
    <lineage>
        <taxon>Eukaryota</taxon>
        <taxon>Fungi</taxon>
        <taxon>Dikarya</taxon>
        <taxon>Basidiomycota</taxon>
        <taxon>Pucciniomycotina</taxon>
        <taxon>Pucciniomycetes</taxon>
        <taxon>Pucciniales</taxon>
        <taxon>Coleosporiaceae</taxon>
        <taxon>Cronartium</taxon>
    </lineage>
</organism>
<sequence>MTNQQSNQQPKLKSSSSLDPLSFVQLPRPDAYIPNPAGTHAFCFVSVYKHELRRSIKSLQLIELKSTTAPAEKQHTVLLDHLTDSEALWLNDSTLLYRITTDLEPSLDSKPANKALKIHVDAIPEGGRKSIELWALTLPSNSEDEPDTYLVGSFPTTISGLKSLSLSSSQAFLAFFADVYAPYDDQAFLDVQKVEAKFKEVDDGSSGRTYDTLFARHWDRWMDSHGKSSRVYFTQLNFESKWSLSSDQSVRSPFPNLTVPGGPQGDNSDFDLSGSSIVVTAKDPNLNPAWHTRQNVYLAPLFPKHKDDARVLELTLGDQGATSSPVFSPLATSSDARDVGKLAWLEMKMDGYESDQNKVIVYDLATRQRYSIAQDWDRSPNRIIWGKDDDELFVLAEDHGRVKVFRLSVPERSEAIPECLTNEGSVSTLFHLSNSSSLLLTVSSLSSPNVAHMLSLKDDGVRSLELASLFSHYAELDKGETFWFEGAEGANVHGLLVRPPRFEDHPNQKWPLLFLIHGGPQSAWNEAWSWRWNANAFASAGYIVAMINPSGSTGFGQEFTDSINENWGGKPFKDLAAGYQYLLEHFPIDRSRTAALGGSYGGYMVNWLMGHNTAPFDFKAFVSHDGIFNTISAWAAADELYFPEHDLRGCPIRNRAGYEKWNPLNFVSQWKTPALVIHSQFDYRLPESEGLSVFNCLQRYGVPSRLLYFPDENHWVCKPANSMRWYREIFDFLKQWCPPGPFNEESHQ</sequence>
<dbReference type="EMBL" id="MU167324">
    <property type="protein sequence ID" value="KAG0143236.1"/>
    <property type="molecule type" value="Genomic_DNA"/>
</dbReference>
<dbReference type="PANTHER" id="PTHR42776:SF13">
    <property type="entry name" value="DIPEPTIDYL-PEPTIDASE 5"/>
    <property type="match status" value="1"/>
</dbReference>
<dbReference type="Pfam" id="PF00326">
    <property type="entry name" value="Peptidase_S9"/>
    <property type="match status" value="1"/>
</dbReference>
<keyword evidence="3" id="KW-0732">Signal</keyword>
<dbReference type="FunFam" id="3.40.50.1820:FF:000028">
    <property type="entry name" value="S9 family peptidase"/>
    <property type="match status" value="1"/>
</dbReference>
<dbReference type="InterPro" id="IPR029058">
    <property type="entry name" value="AB_hydrolase_fold"/>
</dbReference>
<dbReference type="GO" id="GO:0006508">
    <property type="term" value="P:proteolysis"/>
    <property type="evidence" value="ECO:0007669"/>
    <property type="project" value="UniProtKB-KW"/>
</dbReference>
<dbReference type="PANTHER" id="PTHR42776">
    <property type="entry name" value="SERINE PEPTIDASE S9 FAMILY MEMBER"/>
    <property type="match status" value="1"/>
</dbReference>
<proteinExistence type="inferred from homology"/>
<keyword evidence="4" id="KW-0378">Hydrolase</keyword>
<evidence type="ECO:0000256" key="1">
    <source>
        <dbReference type="ARBA" id="ARBA00010040"/>
    </source>
</evidence>
<dbReference type="Gene3D" id="3.40.50.1820">
    <property type="entry name" value="alpha/beta hydrolase"/>
    <property type="match status" value="1"/>
</dbReference>
<feature type="domain" description="Peptidase S9 prolyl oligopeptidase catalytic" evidence="6">
    <location>
        <begin position="528"/>
        <end position="736"/>
    </location>
</feature>
<dbReference type="OrthoDB" id="416344at2759"/>
<evidence type="ECO:0000313" key="7">
    <source>
        <dbReference type="EMBL" id="KAG0143236.1"/>
    </source>
</evidence>
<evidence type="ECO:0000256" key="4">
    <source>
        <dbReference type="ARBA" id="ARBA00022801"/>
    </source>
</evidence>
<name>A0A9P6NGM5_9BASI</name>
<accession>A0A9P6NGM5</accession>
<dbReference type="SUPFAM" id="SSF82171">
    <property type="entry name" value="DPP6 N-terminal domain-like"/>
    <property type="match status" value="1"/>
</dbReference>
<dbReference type="Proteomes" id="UP000886653">
    <property type="component" value="Unassembled WGS sequence"/>
</dbReference>
<evidence type="ECO:0000256" key="2">
    <source>
        <dbReference type="ARBA" id="ARBA00022670"/>
    </source>
</evidence>
<dbReference type="AlphaFoldDB" id="A0A9P6NGM5"/>
<dbReference type="InterPro" id="IPR001375">
    <property type="entry name" value="Peptidase_S9_cat"/>
</dbReference>
<keyword evidence="8" id="KW-1185">Reference proteome</keyword>